<dbReference type="Gene3D" id="1.20.1560.10">
    <property type="entry name" value="ABC transporter type 1, transmembrane domain"/>
    <property type="match status" value="1"/>
</dbReference>
<dbReference type="AlphaFoldDB" id="A0A5F0YMX2"/>
<dbReference type="InterPro" id="IPR017871">
    <property type="entry name" value="ABC_transporter-like_CS"/>
</dbReference>
<dbReference type="EMBL" id="CP061857">
    <property type="protein sequence ID" value="QOD59065.1"/>
    <property type="molecule type" value="Genomic_DNA"/>
</dbReference>
<name>A0A5F0YMX2_PHODP</name>
<dbReference type="InterPro" id="IPR003593">
    <property type="entry name" value="AAA+_ATPase"/>
</dbReference>
<evidence type="ECO:0000256" key="8">
    <source>
        <dbReference type="ARBA" id="ARBA00023136"/>
    </source>
</evidence>
<keyword evidence="6 9" id="KW-0067">ATP-binding</keyword>
<dbReference type="InterPro" id="IPR036640">
    <property type="entry name" value="ABC1_TM_sf"/>
</dbReference>
<gene>
    <name evidence="9" type="ORF">IC627_22550</name>
</gene>
<evidence type="ECO:0000313" key="9">
    <source>
        <dbReference type="EMBL" id="QOD59065.1"/>
    </source>
</evidence>
<keyword evidence="3" id="KW-1003">Cell membrane</keyword>
<evidence type="ECO:0000256" key="4">
    <source>
        <dbReference type="ARBA" id="ARBA00022692"/>
    </source>
</evidence>
<reference evidence="9 10" key="1">
    <citation type="submission" date="2020-09" db="EMBL/GenBank/DDBJ databases">
        <title>Complete, closed and curated genome sequences of Photobacterium damselae subsp. piscicida isolates from Australia indicate localised evolution and additional plasmid-borne pathogenicity mechanisms.</title>
        <authorList>
            <person name="Baseggio L."/>
            <person name="Silayeva O."/>
            <person name="Buller N."/>
            <person name="Landos M."/>
            <person name="Engelstaedter J."/>
            <person name="Barnes A.C."/>
        </authorList>
    </citation>
    <scope>NUCLEOTIDE SEQUENCE [LARGE SCALE GENOMIC DNA]</scope>
    <source>
        <strain evidence="9 10">AS-16-0540-1</strain>
        <plasmid evidence="9 10">pPHDP70</plasmid>
    </source>
</reference>
<dbReference type="Proteomes" id="UP000516656">
    <property type="component" value="Plasmid pPHDP70"/>
</dbReference>
<dbReference type="PROSITE" id="PS50893">
    <property type="entry name" value="ABC_TRANSPORTER_2"/>
    <property type="match status" value="1"/>
</dbReference>
<dbReference type="GO" id="GO:0016887">
    <property type="term" value="F:ATP hydrolysis activity"/>
    <property type="evidence" value="ECO:0007669"/>
    <property type="project" value="InterPro"/>
</dbReference>
<dbReference type="FunFam" id="3.40.50.300:FF:000299">
    <property type="entry name" value="ABC transporter ATP-binding protein/permease"/>
    <property type="match status" value="1"/>
</dbReference>
<dbReference type="GO" id="GO:0140359">
    <property type="term" value="F:ABC-type transporter activity"/>
    <property type="evidence" value="ECO:0007669"/>
    <property type="project" value="InterPro"/>
</dbReference>
<comment type="subcellular location">
    <subcellularLocation>
        <location evidence="1">Cell membrane</location>
        <topology evidence="1">Multi-pass membrane protein</topology>
    </subcellularLocation>
</comment>
<dbReference type="InterPro" id="IPR003439">
    <property type="entry name" value="ABC_transporter-like_ATP-bd"/>
</dbReference>
<proteinExistence type="predicted"/>
<dbReference type="PANTHER" id="PTHR24221:SF261">
    <property type="entry name" value="GLUTATHIONE_L-CYSTEINE TRANSPORT SYSTEM ATP-BINDING_PERMEASE PROTEIN CYDD"/>
    <property type="match status" value="1"/>
</dbReference>
<dbReference type="PROSITE" id="PS50929">
    <property type="entry name" value="ABC_TM1F"/>
    <property type="match status" value="1"/>
</dbReference>
<dbReference type="SUPFAM" id="SSF90123">
    <property type="entry name" value="ABC transporter transmembrane region"/>
    <property type="match status" value="1"/>
</dbReference>
<accession>A0A5F0YMX2</accession>
<evidence type="ECO:0000256" key="1">
    <source>
        <dbReference type="ARBA" id="ARBA00004651"/>
    </source>
</evidence>
<keyword evidence="5" id="KW-0547">Nucleotide-binding</keyword>
<dbReference type="InterPro" id="IPR039421">
    <property type="entry name" value="Type_1_exporter"/>
</dbReference>
<evidence type="ECO:0000256" key="5">
    <source>
        <dbReference type="ARBA" id="ARBA00022741"/>
    </source>
</evidence>
<keyword evidence="8" id="KW-0472">Membrane</keyword>
<keyword evidence="7" id="KW-1133">Transmembrane helix</keyword>
<protein>
    <submittedName>
        <fullName evidence="9">ABC transporter ATP-binding protein</fullName>
    </submittedName>
</protein>
<organism evidence="9 10">
    <name type="scientific">Photobacterium damsela subsp. piscicida</name>
    <name type="common">Pasteurella piscicida</name>
    <dbReference type="NCBI Taxonomy" id="38294"/>
    <lineage>
        <taxon>Bacteria</taxon>
        <taxon>Pseudomonadati</taxon>
        <taxon>Pseudomonadota</taxon>
        <taxon>Gammaproteobacteria</taxon>
        <taxon>Vibrionales</taxon>
        <taxon>Vibrionaceae</taxon>
        <taxon>Photobacterium</taxon>
    </lineage>
</organism>
<keyword evidence="2" id="KW-0813">Transport</keyword>
<dbReference type="GO" id="GO:0034040">
    <property type="term" value="F:ATPase-coupled lipid transmembrane transporter activity"/>
    <property type="evidence" value="ECO:0007669"/>
    <property type="project" value="TreeGrafter"/>
</dbReference>
<dbReference type="SUPFAM" id="SSF52540">
    <property type="entry name" value="P-loop containing nucleoside triphosphate hydrolases"/>
    <property type="match status" value="1"/>
</dbReference>
<evidence type="ECO:0000256" key="3">
    <source>
        <dbReference type="ARBA" id="ARBA00022475"/>
    </source>
</evidence>
<sequence length="562" mass="60951">MTSIQLLIRHSGISARQFWIGLGGKLVVEALPLLVFGMLFSWLLAPESMSWLVVGAIAIGVVALQWWVGQSAKQTFLGAYEITYGLRSQLLNDIRRQPLSALKGKRLGYKMKILTADLKQFEDIFSHLLADFISAWVVPLAMLIVISVIHPLLGLVTLGILVVAVMALILAEKTFSKRAKDHHRMNSEVSSRLLEYVDCLPMLRGFGQSERLADPLCQKIEAQRAAGLGLEWAGGTGVLGATFITELALVANLGLASVYLHSNQLTWPECMVVIVASVICIRPLTRMTVYAALLRYMLNAADRLLALAQLPQQTVEGRAPVGHDIVIDNVHLAIDGQKILNGVNVSIAQGDRVAFVGPSGAGKSSLLDAIAAFHIPTLGTVQIGGLSLDEVGTHHWYKLISYVTQDVQLLGGSLRDNLLLAKPKASSEELQRAIDASGLTSLVAGLPQGLDSPIGENGNQLSGGERQRVSIARALLHDAPILLLDEITSALDETTQNEVLEAITQLSKGKTVIMVAHRLETVQDVDTIYYLEQGKITYHGAHSTLLAEQGRYQELWQAGRTG</sequence>
<evidence type="ECO:0000313" key="10">
    <source>
        <dbReference type="Proteomes" id="UP000516656"/>
    </source>
</evidence>
<dbReference type="RefSeq" id="WP_135300369.1">
    <property type="nucleotide sequence ID" value="NZ_CP061864.1"/>
</dbReference>
<geneLocation type="plasmid" evidence="9 10">
    <name>pPHDP70</name>
</geneLocation>
<dbReference type="SMART" id="SM00382">
    <property type="entry name" value="AAA"/>
    <property type="match status" value="1"/>
</dbReference>
<dbReference type="InterPro" id="IPR011527">
    <property type="entry name" value="ABC1_TM_dom"/>
</dbReference>
<dbReference type="PROSITE" id="PS00211">
    <property type="entry name" value="ABC_TRANSPORTER_1"/>
    <property type="match status" value="1"/>
</dbReference>
<evidence type="ECO:0000256" key="2">
    <source>
        <dbReference type="ARBA" id="ARBA00022448"/>
    </source>
</evidence>
<keyword evidence="4" id="KW-0812">Transmembrane</keyword>
<keyword evidence="9" id="KW-0614">Plasmid</keyword>
<dbReference type="Gene3D" id="3.40.50.300">
    <property type="entry name" value="P-loop containing nucleotide triphosphate hydrolases"/>
    <property type="match status" value="1"/>
</dbReference>
<dbReference type="GO" id="GO:0005886">
    <property type="term" value="C:plasma membrane"/>
    <property type="evidence" value="ECO:0007669"/>
    <property type="project" value="UniProtKB-SubCell"/>
</dbReference>
<dbReference type="Pfam" id="PF00664">
    <property type="entry name" value="ABC_membrane"/>
    <property type="match status" value="1"/>
</dbReference>
<dbReference type="GO" id="GO:0005524">
    <property type="term" value="F:ATP binding"/>
    <property type="evidence" value="ECO:0007669"/>
    <property type="project" value="UniProtKB-KW"/>
</dbReference>
<dbReference type="PANTHER" id="PTHR24221">
    <property type="entry name" value="ATP-BINDING CASSETTE SUB-FAMILY B"/>
    <property type="match status" value="1"/>
</dbReference>
<dbReference type="InterPro" id="IPR027417">
    <property type="entry name" value="P-loop_NTPase"/>
</dbReference>
<evidence type="ECO:0000256" key="6">
    <source>
        <dbReference type="ARBA" id="ARBA00022840"/>
    </source>
</evidence>
<evidence type="ECO:0000256" key="7">
    <source>
        <dbReference type="ARBA" id="ARBA00022989"/>
    </source>
</evidence>
<dbReference type="Pfam" id="PF00005">
    <property type="entry name" value="ABC_tran"/>
    <property type="match status" value="1"/>
</dbReference>